<proteinExistence type="predicted"/>
<keyword evidence="3" id="KW-0949">S-adenosyl-L-methionine</keyword>
<feature type="domain" description="Protein arginine N-methyltransferase" evidence="5">
    <location>
        <begin position="64"/>
        <end position="125"/>
    </location>
</feature>
<evidence type="ECO:0000256" key="3">
    <source>
        <dbReference type="ARBA" id="ARBA00022691"/>
    </source>
</evidence>
<dbReference type="InterPro" id="IPR055135">
    <property type="entry name" value="PRMT_dom"/>
</dbReference>
<keyword evidence="2" id="KW-0808">Transferase</keyword>
<sequence length="166" mass="18739">MASGFELGFGSGLGICGKAPLHGFAFWFDVEFNGPVRQKFKKQASQPLDVNMQNSNPSNKKKKADVSIVLSTAPEDAPTHWQQTLLYLFEPIELKKNQIMEGSVTISQSQQHARFLNICLKYFTGDQCFHLESWNFGRGAIHPELPTKIHYSKSGLRFQLFLVEFG</sequence>
<dbReference type="GO" id="GO:0042054">
    <property type="term" value="F:histone methyltransferase activity"/>
    <property type="evidence" value="ECO:0007669"/>
    <property type="project" value="TreeGrafter"/>
</dbReference>
<feature type="region of interest" description="Disordered" evidence="4">
    <location>
        <begin position="43"/>
        <end position="62"/>
    </location>
</feature>
<dbReference type="SUPFAM" id="SSF53335">
    <property type="entry name" value="S-adenosyl-L-methionine-dependent methyltransferases"/>
    <property type="match status" value="1"/>
</dbReference>
<dbReference type="Gene3D" id="2.70.160.11">
    <property type="entry name" value="Hnrnp arginine n-methyltransferase1"/>
    <property type="match status" value="1"/>
</dbReference>
<dbReference type="Pfam" id="PF22528">
    <property type="entry name" value="PRMT_C"/>
    <property type="match status" value="1"/>
</dbReference>
<organism evidence="6">
    <name type="scientific">Aegilops tauschii</name>
    <name type="common">Tausch's goatgrass</name>
    <name type="synonym">Aegilops squarrosa</name>
    <dbReference type="NCBI Taxonomy" id="37682"/>
    <lineage>
        <taxon>Eukaryota</taxon>
        <taxon>Viridiplantae</taxon>
        <taxon>Streptophyta</taxon>
        <taxon>Embryophyta</taxon>
        <taxon>Tracheophyta</taxon>
        <taxon>Spermatophyta</taxon>
        <taxon>Magnoliopsida</taxon>
        <taxon>Liliopsida</taxon>
        <taxon>Poales</taxon>
        <taxon>Poaceae</taxon>
        <taxon>BOP clade</taxon>
        <taxon>Pooideae</taxon>
        <taxon>Triticodae</taxon>
        <taxon>Triticeae</taxon>
        <taxon>Triticinae</taxon>
        <taxon>Aegilops</taxon>
    </lineage>
</organism>
<evidence type="ECO:0000256" key="2">
    <source>
        <dbReference type="ARBA" id="ARBA00022679"/>
    </source>
</evidence>
<dbReference type="ExpressionAtlas" id="M8AXI8">
    <property type="expression patterns" value="baseline"/>
</dbReference>
<dbReference type="PANTHER" id="PTHR11006">
    <property type="entry name" value="PROTEIN ARGININE N-METHYLTRANSFERASE"/>
    <property type="match status" value="1"/>
</dbReference>
<dbReference type="GO" id="GO:0032259">
    <property type="term" value="P:methylation"/>
    <property type="evidence" value="ECO:0007669"/>
    <property type="project" value="UniProtKB-KW"/>
</dbReference>
<protein>
    <recommendedName>
        <fullName evidence="5">Protein arginine N-methyltransferase domain-containing protein</fullName>
    </recommendedName>
</protein>
<name>M8AXI8_AEGTA</name>
<feature type="compositionally biased region" description="Polar residues" evidence="4">
    <location>
        <begin position="43"/>
        <end position="58"/>
    </location>
</feature>
<dbReference type="GO" id="GO:0016274">
    <property type="term" value="F:protein-arginine N-methyltransferase activity"/>
    <property type="evidence" value="ECO:0007669"/>
    <property type="project" value="InterPro"/>
</dbReference>
<dbReference type="PANTHER" id="PTHR11006:SF73">
    <property type="entry name" value="PROTEIN ARGININE N-METHYLTRANSFERASE 6"/>
    <property type="match status" value="1"/>
</dbReference>
<accession>M8AXI8</accession>
<dbReference type="InterPro" id="IPR025799">
    <property type="entry name" value="Arg_MeTrfase"/>
</dbReference>
<dbReference type="EnsemblPlants" id="EMT06385">
    <property type="protein sequence ID" value="EMT06385"/>
    <property type="gene ID" value="F775_27026"/>
</dbReference>
<evidence type="ECO:0000256" key="1">
    <source>
        <dbReference type="ARBA" id="ARBA00022603"/>
    </source>
</evidence>
<evidence type="ECO:0000256" key="4">
    <source>
        <dbReference type="SAM" id="MobiDB-lite"/>
    </source>
</evidence>
<dbReference type="InterPro" id="IPR029063">
    <property type="entry name" value="SAM-dependent_MTases_sf"/>
</dbReference>
<keyword evidence="1" id="KW-0489">Methyltransferase</keyword>
<dbReference type="AlphaFoldDB" id="M8AXI8"/>
<evidence type="ECO:0000313" key="6">
    <source>
        <dbReference type="EnsemblPlants" id="EMT06385"/>
    </source>
</evidence>
<reference evidence="6" key="1">
    <citation type="submission" date="2015-06" db="UniProtKB">
        <authorList>
            <consortium name="EnsemblPlants"/>
        </authorList>
    </citation>
    <scope>IDENTIFICATION</scope>
</reference>
<evidence type="ECO:0000259" key="5">
    <source>
        <dbReference type="Pfam" id="PF22528"/>
    </source>
</evidence>